<comment type="similarity">
    <text evidence="7">Belongs to the NAGSA dehydrogenase family. Type 1 subfamily.</text>
</comment>
<dbReference type="UniPathway" id="UPA00068">
    <property type="reaction ID" value="UER00108"/>
</dbReference>
<dbReference type="EC" id="1.2.1.38" evidence="7"/>
<evidence type="ECO:0000256" key="5">
    <source>
        <dbReference type="ARBA" id="ARBA00023002"/>
    </source>
</evidence>
<gene>
    <name evidence="7" type="primary">argC</name>
    <name evidence="10" type="ORF">GM661_10655</name>
</gene>
<dbReference type="Pfam" id="PF22698">
    <property type="entry name" value="Semialdhyde_dhC_1"/>
    <property type="match status" value="1"/>
</dbReference>
<dbReference type="AlphaFoldDB" id="A0A8A7K9G3"/>
<dbReference type="SUPFAM" id="SSF51735">
    <property type="entry name" value="NAD(P)-binding Rossmann-fold domains"/>
    <property type="match status" value="1"/>
</dbReference>
<dbReference type="Gene3D" id="3.40.50.720">
    <property type="entry name" value="NAD(P)-binding Rossmann-like Domain"/>
    <property type="match status" value="1"/>
</dbReference>
<dbReference type="FunFam" id="3.30.360.10:FF:000014">
    <property type="entry name" value="N-acetyl-gamma-glutamyl-phosphate reductase"/>
    <property type="match status" value="1"/>
</dbReference>
<dbReference type="InterPro" id="IPR036291">
    <property type="entry name" value="NAD(P)-bd_dom_sf"/>
</dbReference>
<dbReference type="Proteomes" id="UP000665020">
    <property type="component" value="Chromosome"/>
</dbReference>
<evidence type="ECO:0000313" key="11">
    <source>
        <dbReference type="Proteomes" id="UP000665020"/>
    </source>
</evidence>
<evidence type="ECO:0000256" key="3">
    <source>
        <dbReference type="ARBA" id="ARBA00022605"/>
    </source>
</evidence>
<dbReference type="CDD" id="cd23934">
    <property type="entry name" value="AGPR_1_C"/>
    <property type="match status" value="1"/>
</dbReference>
<dbReference type="InterPro" id="IPR000706">
    <property type="entry name" value="AGPR_type-1"/>
</dbReference>
<dbReference type="GO" id="GO:0070401">
    <property type="term" value="F:NADP+ binding"/>
    <property type="evidence" value="ECO:0007669"/>
    <property type="project" value="InterPro"/>
</dbReference>
<dbReference type="SMART" id="SM00859">
    <property type="entry name" value="Semialdhyde_dh"/>
    <property type="match status" value="1"/>
</dbReference>
<dbReference type="KEGG" id="ifn:GM661_10655"/>
<dbReference type="PANTHER" id="PTHR32338">
    <property type="entry name" value="N-ACETYL-GAMMA-GLUTAMYL-PHOSPHATE REDUCTASE, CHLOROPLASTIC-RELATED-RELATED"/>
    <property type="match status" value="1"/>
</dbReference>
<dbReference type="SUPFAM" id="SSF55347">
    <property type="entry name" value="Glyceraldehyde-3-phosphate dehydrogenase-like, C-terminal domain"/>
    <property type="match status" value="1"/>
</dbReference>
<comment type="pathway">
    <text evidence="1 7">Amino-acid biosynthesis; L-arginine biosynthesis; N(2)-acetyl-L-ornithine from L-glutamate: step 3/4.</text>
</comment>
<dbReference type="GO" id="GO:0003942">
    <property type="term" value="F:N-acetyl-gamma-glutamyl-phosphate reductase activity"/>
    <property type="evidence" value="ECO:0007669"/>
    <property type="project" value="UniProtKB-UniRule"/>
</dbReference>
<dbReference type="PANTHER" id="PTHR32338:SF10">
    <property type="entry name" value="N-ACETYL-GAMMA-GLUTAMYL-PHOSPHATE REDUCTASE, CHLOROPLASTIC-RELATED"/>
    <property type="match status" value="1"/>
</dbReference>
<protein>
    <recommendedName>
        <fullName evidence="7">N-acetyl-gamma-glutamyl-phosphate reductase</fullName>
        <shortName evidence="7">AGPR</shortName>
        <ecNumber evidence="7">1.2.1.38</ecNumber>
    </recommendedName>
    <alternativeName>
        <fullName evidence="7">N-acetyl-glutamate semialdehyde dehydrogenase</fullName>
        <shortName evidence="7">NAGSA dehydrogenase</shortName>
    </alternativeName>
</protein>
<feature type="domain" description="Semialdehyde dehydrogenase NAD-binding" evidence="9">
    <location>
        <begin position="3"/>
        <end position="141"/>
    </location>
</feature>
<comment type="catalytic activity">
    <reaction evidence="6 7">
        <text>N-acetyl-L-glutamate 5-semialdehyde + phosphate + NADP(+) = N-acetyl-L-glutamyl 5-phosphate + NADPH + H(+)</text>
        <dbReference type="Rhea" id="RHEA:21588"/>
        <dbReference type="ChEBI" id="CHEBI:15378"/>
        <dbReference type="ChEBI" id="CHEBI:29123"/>
        <dbReference type="ChEBI" id="CHEBI:43474"/>
        <dbReference type="ChEBI" id="CHEBI:57783"/>
        <dbReference type="ChEBI" id="CHEBI:57936"/>
        <dbReference type="ChEBI" id="CHEBI:58349"/>
        <dbReference type="EC" id="1.2.1.38"/>
    </reaction>
</comment>
<dbReference type="HAMAP" id="MF_00150">
    <property type="entry name" value="ArgC_type1"/>
    <property type="match status" value="1"/>
</dbReference>
<comment type="subcellular location">
    <subcellularLocation>
        <location evidence="7">Cytoplasm</location>
    </subcellularLocation>
</comment>
<keyword evidence="4 7" id="KW-0521">NADP</keyword>
<evidence type="ECO:0000259" key="9">
    <source>
        <dbReference type="SMART" id="SM00859"/>
    </source>
</evidence>
<name>A0A8A7K9G3_9FIRM</name>
<dbReference type="Gene3D" id="3.30.360.10">
    <property type="entry name" value="Dihydrodipicolinate Reductase, domain 2"/>
    <property type="match status" value="1"/>
</dbReference>
<evidence type="ECO:0000256" key="8">
    <source>
        <dbReference type="PROSITE-ProRule" id="PRU10010"/>
    </source>
</evidence>
<dbReference type="EMBL" id="CP046640">
    <property type="protein sequence ID" value="QTL98396.1"/>
    <property type="molecule type" value="Genomic_DNA"/>
</dbReference>
<dbReference type="GO" id="GO:0051287">
    <property type="term" value="F:NAD binding"/>
    <property type="evidence" value="ECO:0007669"/>
    <property type="project" value="InterPro"/>
</dbReference>
<dbReference type="InterPro" id="IPR050085">
    <property type="entry name" value="AGPR"/>
</dbReference>
<evidence type="ECO:0000256" key="7">
    <source>
        <dbReference type="HAMAP-Rule" id="MF_00150"/>
    </source>
</evidence>
<keyword evidence="3 7" id="KW-0028">Amino-acid biosynthesis</keyword>
<dbReference type="InterPro" id="IPR058924">
    <property type="entry name" value="AGPR_dimerisation_dom"/>
</dbReference>
<evidence type="ECO:0000256" key="2">
    <source>
        <dbReference type="ARBA" id="ARBA00022571"/>
    </source>
</evidence>
<dbReference type="InterPro" id="IPR023013">
    <property type="entry name" value="AGPR_AS"/>
</dbReference>
<keyword evidence="2 7" id="KW-0055">Arginine biosynthesis</keyword>
<evidence type="ECO:0000256" key="4">
    <source>
        <dbReference type="ARBA" id="ARBA00022857"/>
    </source>
</evidence>
<evidence type="ECO:0000256" key="6">
    <source>
        <dbReference type="ARBA" id="ARBA00050557"/>
    </source>
</evidence>
<accession>A0A8A7K9G3</accession>
<keyword evidence="7" id="KW-0963">Cytoplasm</keyword>
<keyword evidence="11" id="KW-1185">Reference proteome</keyword>
<dbReference type="NCBIfam" id="TIGR01850">
    <property type="entry name" value="argC"/>
    <property type="match status" value="1"/>
</dbReference>
<dbReference type="InterPro" id="IPR000534">
    <property type="entry name" value="Semialdehyde_DH_NAD-bd"/>
</dbReference>
<dbReference type="GO" id="GO:0005737">
    <property type="term" value="C:cytoplasm"/>
    <property type="evidence" value="ECO:0007669"/>
    <property type="project" value="UniProtKB-SubCell"/>
</dbReference>
<dbReference type="CDD" id="cd17895">
    <property type="entry name" value="AGPR_1_N"/>
    <property type="match status" value="1"/>
</dbReference>
<sequence length="346" mass="38763">MIKVSIIGATGYTGIELIRLLNRHKDVEIDSLFSNSHVGKNLVDLYPQFYGKKDYIFKEFTIDEVKNSDIVFTALPHGVSQGIVAKLYQHGIKVIDLSGDYRYHDTKIYEDWYGVKHEYAEIAREAVYGLVELNRELIKDASLIANPGCYPTATLLGLLPVVKAGLIANNEIIIDAKSGVSGAGKSVKIDTIFNEVDESIKAYSVNKHRHTSEIENILAGVINTKEGIKLSFTPHLIPMKRGMLITIYTRLSNEIKEEGLIRLYKEFYARDSFLQIYKSGNPQTKHVLGSNYCHIGLNVDRRTNRLIIVSVIDNLLKGASGQAVQNMNLMFGLPEERGLEDTAIFP</sequence>
<reference evidence="10" key="1">
    <citation type="submission" date="2019-12" db="EMBL/GenBank/DDBJ databases">
        <authorList>
            <person name="zhang j."/>
            <person name="sun C.M."/>
        </authorList>
    </citation>
    <scope>NUCLEOTIDE SEQUENCE</scope>
    <source>
        <strain evidence="10">NS-1</strain>
    </source>
</reference>
<feature type="active site" evidence="7 8">
    <location>
        <position position="149"/>
    </location>
</feature>
<dbReference type="PROSITE" id="PS01224">
    <property type="entry name" value="ARGC"/>
    <property type="match status" value="1"/>
</dbReference>
<organism evidence="10 11">
    <name type="scientific">Iocasia fonsfrigidae</name>
    <dbReference type="NCBI Taxonomy" id="2682810"/>
    <lineage>
        <taxon>Bacteria</taxon>
        <taxon>Bacillati</taxon>
        <taxon>Bacillota</taxon>
        <taxon>Clostridia</taxon>
        <taxon>Halanaerobiales</taxon>
        <taxon>Halanaerobiaceae</taxon>
        <taxon>Iocasia</taxon>
    </lineage>
</organism>
<proteinExistence type="inferred from homology"/>
<evidence type="ECO:0000313" key="10">
    <source>
        <dbReference type="EMBL" id="QTL98396.1"/>
    </source>
</evidence>
<evidence type="ECO:0000256" key="1">
    <source>
        <dbReference type="ARBA" id="ARBA00004862"/>
    </source>
</evidence>
<keyword evidence="5 7" id="KW-0560">Oxidoreductase</keyword>
<dbReference type="GO" id="GO:0006526">
    <property type="term" value="P:L-arginine biosynthetic process"/>
    <property type="evidence" value="ECO:0007669"/>
    <property type="project" value="UniProtKB-UniRule"/>
</dbReference>
<comment type="function">
    <text evidence="7">Catalyzes the NADPH-dependent reduction of N-acetyl-5-glutamyl phosphate to yield N-acetyl-L-glutamate 5-semialdehyde.</text>
</comment>
<dbReference type="Pfam" id="PF01118">
    <property type="entry name" value="Semialdhyde_dh"/>
    <property type="match status" value="1"/>
</dbReference>